<organism evidence="1 2">
    <name type="scientific">Punica granatum</name>
    <name type="common">Pomegranate</name>
    <dbReference type="NCBI Taxonomy" id="22663"/>
    <lineage>
        <taxon>Eukaryota</taxon>
        <taxon>Viridiplantae</taxon>
        <taxon>Streptophyta</taxon>
        <taxon>Embryophyta</taxon>
        <taxon>Tracheophyta</taxon>
        <taxon>Spermatophyta</taxon>
        <taxon>Magnoliopsida</taxon>
        <taxon>eudicotyledons</taxon>
        <taxon>Gunneridae</taxon>
        <taxon>Pentapetalae</taxon>
        <taxon>rosids</taxon>
        <taxon>malvids</taxon>
        <taxon>Myrtales</taxon>
        <taxon>Lythraceae</taxon>
        <taxon>Punica</taxon>
    </lineage>
</organism>
<dbReference type="Proteomes" id="UP000197138">
    <property type="component" value="Unassembled WGS sequence"/>
</dbReference>
<dbReference type="AlphaFoldDB" id="A0A218XZI4"/>
<evidence type="ECO:0000313" key="1">
    <source>
        <dbReference type="EMBL" id="OWM90220.1"/>
    </source>
</evidence>
<reference evidence="2" key="1">
    <citation type="journal article" date="2017" name="Plant J.">
        <title>The pomegranate (Punica granatum L.) genome and the genomics of punicalagin biosynthesis.</title>
        <authorList>
            <person name="Qin G."/>
            <person name="Xu C."/>
            <person name="Ming R."/>
            <person name="Tang H."/>
            <person name="Guyot R."/>
            <person name="Kramer E.M."/>
            <person name="Hu Y."/>
            <person name="Yi X."/>
            <person name="Qi Y."/>
            <person name="Xu X."/>
            <person name="Gao Z."/>
            <person name="Pan H."/>
            <person name="Jian J."/>
            <person name="Tian Y."/>
            <person name="Yue Z."/>
            <person name="Xu Y."/>
        </authorList>
    </citation>
    <scope>NUCLEOTIDE SEQUENCE [LARGE SCALE GENOMIC DNA]</scope>
    <source>
        <strain evidence="2">cv. Dabenzi</strain>
    </source>
</reference>
<accession>A0A218XZI4</accession>
<dbReference type="EMBL" id="MTKT01000553">
    <property type="protein sequence ID" value="OWM90220.1"/>
    <property type="molecule type" value="Genomic_DNA"/>
</dbReference>
<gene>
    <name evidence="1" type="ORF">CDL15_Pgr006541</name>
</gene>
<proteinExistence type="predicted"/>
<comment type="caution">
    <text evidence="1">The sequence shown here is derived from an EMBL/GenBank/DDBJ whole genome shotgun (WGS) entry which is preliminary data.</text>
</comment>
<name>A0A218XZI4_PUNGR</name>
<protein>
    <submittedName>
        <fullName evidence="1">Uncharacterized protein</fullName>
    </submittedName>
</protein>
<evidence type="ECO:0000313" key="2">
    <source>
        <dbReference type="Proteomes" id="UP000197138"/>
    </source>
</evidence>
<sequence length="125" mass="14479">MVYKVILTLSQAYGLAFKVELQLKEQIRIVTRENFADFAKLLHEKAKVNLSDMANIHPTMEEGILHSNHGPKKEDRRLKPVYYKKEKIEEVSKIVKSPKNEEAFETKIELTPKSQELPVSLEEKS</sequence>